<protein>
    <submittedName>
        <fullName evidence="1">Uncharacterized protein</fullName>
    </submittedName>
</protein>
<name>A0A2I7RNQ0_9CAUD</name>
<gene>
    <name evidence="1" type="ORF">NVP1204O_49</name>
</gene>
<evidence type="ECO:0000313" key="1">
    <source>
        <dbReference type="EMBL" id="AUR95269.1"/>
    </source>
</evidence>
<proteinExistence type="predicted"/>
<sequence>MFLVCVETFGQEEHLTVDKIYFSNSVRDNSYNVCTDTGQWLWLSIDRFKISKGH</sequence>
<reference evidence="1 2" key="1">
    <citation type="submission" date="2017-11" db="EMBL/GenBank/DDBJ databases">
        <title>A major lineage of nontailed dsDNA viruses as unrecognized killers of marine bacteria.</title>
        <authorList>
            <person name="Kauffman K.M."/>
            <person name="Hussain F.A."/>
            <person name="Yang J."/>
            <person name="Arevalo P."/>
            <person name="Brown J.M."/>
            <person name="Chang W.K."/>
            <person name="VanInsberghe D."/>
            <person name="Elsherbini J."/>
            <person name="Cutler M.B."/>
            <person name="Kelly L."/>
            <person name="Polz M.F."/>
        </authorList>
    </citation>
    <scope>NUCLEOTIDE SEQUENCE [LARGE SCALE GENOMIC DNA]</scope>
</reference>
<dbReference type="EMBL" id="MG592574">
    <property type="protein sequence ID" value="AUR95269.1"/>
    <property type="molecule type" value="Genomic_DNA"/>
</dbReference>
<accession>A0A2I7RNQ0</accession>
<evidence type="ECO:0000313" key="2">
    <source>
        <dbReference type="Proteomes" id="UP000269294"/>
    </source>
</evidence>
<dbReference type="Proteomes" id="UP000269294">
    <property type="component" value="Segment"/>
</dbReference>
<keyword evidence="2" id="KW-1185">Reference proteome</keyword>
<organism evidence="1 2">
    <name type="scientific">Vibrio phage 1.204.O._10N.222.46.F12</name>
    <dbReference type="NCBI Taxonomy" id="1881263"/>
    <lineage>
        <taxon>Viruses</taxon>
        <taxon>Duplodnaviria</taxon>
        <taxon>Heunggongvirae</taxon>
        <taxon>Uroviricota</taxon>
        <taxon>Caudoviricetes</taxon>
        <taxon>Autographivirales</taxon>
        <taxon>Cyclitvirus</taxon>
        <taxon>Cyclitvirus cyclit</taxon>
    </lineage>
</organism>